<dbReference type="HAMAP" id="MF_00321">
    <property type="entry name" value="GTPase_EngB"/>
    <property type="match status" value="1"/>
</dbReference>
<name>A0A1M3KW75_9BACT</name>
<keyword evidence="4" id="KW-0479">Metal-binding</keyword>
<evidence type="ECO:0000256" key="2">
    <source>
        <dbReference type="ARBA" id="ARBA00009638"/>
    </source>
</evidence>
<dbReference type="GO" id="GO:0000917">
    <property type="term" value="P:division septum assembly"/>
    <property type="evidence" value="ECO:0007669"/>
    <property type="project" value="UniProtKB-KW"/>
</dbReference>
<comment type="cofactor">
    <cofactor evidence="1">
        <name>Mg(2+)</name>
        <dbReference type="ChEBI" id="CHEBI:18420"/>
    </cofactor>
</comment>
<proteinExistence type="inferred from homology"/>
<evidence type="ECO:0000259" key="11">
    <source>
        <dbReference type="PROSITE" id="PS51706"/>
    </source>
</evidence>
<feature type="domain" description="EngB-type G" evidence="11">
    <location>
        <begin position="24"/>
        <end position="198"/>
    </location>
</feature>
<keyword evidence="3 10" id="KW-0132">Cell division</keyword>
<dbReference type="CDD" id="cd01876">
    <property type="entry name" value="YihA_EngB"/>
    <property type="match status" value="1"/>
</dbReference>
<keyword evidence="5 10" id="KW-0547">Nucleotide-binding</keyword>
<evidence type="ECO:0000313" key="12">
    <source>
        <dbReference type="EMBL" id="OJX56711.1"/>
    </source>
</evidence>
<keyword evidence="9 10" id="KW-0131">Cell cycle</keyword>
<dbReference type="PANTHER" id="PTHR11649:SF13">
    <property type="entry name" value="ENGB-TYPE G DOMAIN-CONTAINING PROTEIN"/>
    <property type="match status" value="1"/>
</dbReference>
<dbReference type="STRING" id="1895771.BGO89_09225"/>
<dbReference type="PANTHER" id="PTHR11649">
    <property type="entry name" value="MSS1/TRME-RELATED GTP-BINDING PROTEIN"/>
    <property type="match status" value="1"/>
</dbReference>
<dbReference type="NCBIfam" id="TIGR03598">
    <property type="entry name" value="GTPase_YsxC"/>
    <property type="match status" value="1"/>
</dbReference>
<dbReference type="Proteomes" id="UP000184233">
    <property type="component" value="Unassembled WGS sequence"/>
</dbReference>
<dbReference type="GO" id="GO:0005525">
    <property type="term" value="F:GTP binding"/>
    <property type="evidence" value="ECO:0007669"/>
    <property type="project" value="UniProtKB-UniRule"/>
</dbReference>
<evidence type="ECO:0000256" key="6">
    <source>
        <dbReference type="ARBA" id="ARBA00022842"/>
    </source>
</evidence>
<dbReference type="AlphaFoldDB" id="A0A1M3KW75"/>
<organism evidence="12 13">
    <name type="scientific">Candidatus Kapaibacterium thiocyanatum</name>
    <dbReference type="NCBI Taxonomy" id="1895771"/>
    <lineage>
        <taxon>Bacteria</taxon>
        <taxon>Pseudomonadati</taxon>
        <taxon>Candidatus Kapaibacteriota</taxon>
        <taxon>Candidatus Kapaibacteriia</taxon>
        <taxon>Candidatus Kapaibacteriales</taxon>
        <taxon>Candidatus Kapaibacteriaceae</taxon>
        <taxon>Candidatus Kapaibacterium</taxon>
    </lineage>
</organism>
<dbReference type="InterPro" id="IPR027417">
    <property type="entry name" value="P-loop_NTPase"/>
</dbReference>
<dbReference type="GO" id="GO:0046872">
    <property type="term" value="F:metal ion binding"/>
    <property type="evidence" value="ECO:0007669"/>
    <property type="project" value="UniProtKB-KW"/>
</dbReference>
<dbReference type="InterPro" id="IPR006073">
    <property type="entry name" value="GTP-bd"/>
</dbReference>
<dbReference type="InterPro" id="IPR019987">
    <property type="entry name" value="GTP-bd_ribosome_bio_YsxC"/>
</dbReference>
<sequence>MAQDHISVEFIKGAVQPDQYPDLGLPEVAMIGRSNVGKSSLINAIVRQGNVARVSNTPGKTQEINFFATNLGIVLVDLPGYGYASVSKERRELFAKSIRTYLFNRTPLALVCVLIDGRHDPQPLDMAMLEELEMNGRNFVAVLTKCDKLSAKDVERRHAQVKELLSQCRFAVDVIVTSSKTGDGRSSLIGIMKRTRDQHQQASS</sequence>
<evidence type="ECO:0000256" key="9">
    <source>
        <dbReference type="ARBA" id="ARBA00023306"/>
    </source>
</evidence>
<evidence type="ECO:0000256" key="4">
    <source>
        <dbReference type="ARBA" id="ARBA00022723"/>
    </source>
</evidence>
<protein>
    <recommendedName>
        <fullName evidence="10">Probable GTP-binding protein EngB</fullName>
    </recommendedName>
</protein>
<comment type="similarity">
    <text evidence="2 10">Belongs to the TRAFAC class TrmE-Era-EngA-EngB-Septin-like GTPase superfamily. EngB GTPase family.</text>
</comment>
<accession>A0A1M3KW75</accession>
<keyword evidence="6" id="KW-0460">Magnesium</keyword>
<keyword evidence="8 10" id="KW-0717">Septation</keyword>
<evidence type="ECO:0000313" key="13">
    <source>
        <dbReference type="Proteomes" id="UP000184233"/>
    </source>
</evidence>
<dbReference type="InterPro" id="IPR030393">
    <property type="entry name" value="G_ENGB_dom"/>
</dbReference>
<dbReference type="SUPFAM" id="SSF52540">
    <property type="entry name" value="P-loop containing nucleoside triphosphate hydrolases"/>
    <property type="match status" value="1"/>
</dbReference>
<comment type="function">
    <text evidence="10">Necessary for normal cell division and for the maintenance of normal septation.</text>
</comment>
<dbReference type="Pfam" id="PF01926">
    <property type="entry name" value="MMR_HSR1"/>
    <property type="match status" value="1"/>
</dbReference>
<comment type="caution">
    <text evidence="12">The sequence shown here is derived from an EMBL/GenBank/DDBJ whole genome shotgun (WGS) entry which is preliminary data.</text>
</comment>
<reference evidence="12 13" key="1">
    <citation type="submission" date="2016-09" db="EMBL/GenBank/DDBJ databases">
        <title>Genome-resolved meta-omics ties microbial dynamics to process performance in biotechnology for thiocyanate degradation.</title>
        <authorList>
            <person name="Kantor R.S."/>
            <person name="Huddy R.J."/>
            <person name="Iyer R."/>
            <person name="Thomas B.C."/>
            <person name="Brown C.T."/>
            <person name="Anantharaman K."/>
            <person name="Tringe S."/>
            <person name="Hettich R.L."/>
            <person name="Harrison S.T."/>
            <person name="Banfield J.F."/>
        </authorList>
    </citation>
    <scope>NUCLEOTIDE SEQUENCE [LARGE SCALE GENOMIC DNA]</scope>
    <source>
        <strain evidence="12">59-99</strain>
    </source>
</reference>
<evidence type="ECO:0000256" key="10">
    <source>
        <dbReference type="HAMAP-Rule" id="MF_00321"/>
    </source>
</evidence>
<evidence type="ECO:0000256" key="8">
    <source>
        <dbReference type="ARBA" id="ARBA00023210"/>
    </source>
</evidence>
<gene>
    <name evidence="10" type="primary">engB</name>
    <name evidence="12" type="ORF">BGO89_09225</name>
</gene>
<dbReference type="Gene3D" id="3.40.50.300">
    <property type="entry name" value="P-loop containing nucleotide triphosphate hydrolases"/>
    <property type="match status" value="1"/>
</dbReference>
<dbReference type="PROSITE" id="PS51706">
    <property type="entry name" value="G_ENGB"/>
    <property type="match status" value="1"/>
</dbReference>
<evidence type="ECO:0000256" key="1">
    <source>
        <dbReference type="ARBA" id="ARBA00001946"/>
    </source>
</evidence>
<keyword evidence="7 10" id="KW-0342">GTP-binding</keyword>
<evidence type="ECO:0000256" key="5">
    <source>
        <dbReference type="ARBA" id="ARBA00022741"/>
    </source>
</evidence>
<evidence type="ECO:0000256" key="7">
    <source>
        <dbReference type="ARBA" id="ARBA00023134"/>
    </source>
</evidence>
<evidence type="ECO:0000256" key="3">
    <source>
        <dbReference type="ARBA" id="ARBA00022618"/>
    </source>
</evidence>
<dbReference type="EMBL" id="MKVH01000024">
    <property type="protein sequence ID" value="OJX56711.1"/>
    <property type="molecule type" value="Genomic_DNA"/>
</dbReference>